<keyword evidence="1" id="KW-0732">Signal</keyword>
<dbReference type="EMBL" id="OA571356">
    <property type="protein sequence ID" value="CAD7203917.1"/>
    <property type="molecule type" value="Genomic_DNA"/>
</dbReference>
<organism evidence="2">
    <name type="scientific">Timema douglasi</name>
    <name type="common">Walking stick</name>
    <dbReference type="NCBI Taxonomy" id="61478"/>
    <lineage>
        <taxon>Eukaryota</taxon>
        <taxon>Metazoa</taxon>
        <taxon>Ecdysozoa</taxon>
        <taxon>Arthropoda</taxon>
        <taxon>Hexapoda</taxon>
        <taxon>Insecta</taxon>
        <taxon>Pterygota</taxon>
        <taxon>Neoptera</taxon>
        <taxon>Polyneoptera</taxon>
        <taxon>Phasmatodea</taxon>
        <taxon>Timematodea</taxon>
        <taxon>Timematoidea</taxon>
        <taxon>Timematidae</taxon>
        <taxon>Timema</taxon>
    </lineage>
</organism>
<dbReference type="AlphaFoldDB" id="A0A7R8VSD8"/>
<accession>A0A7R8VSD8</accession>
<feature type="chain" id="PRO_5031227111" evidence="1">
    <location>
        <begin position="23"/>
        <end position="268"/>
    </location>
</feature>
<evidence type="ECO:0000256" key="1">
    <source>
        <dbReference type="SAM" id="SignalP"/>
    </source>
</evidence>
<proteinExistence type="predicted"/>
<feature type="signal peptide" evidence="1">
    <location>
        <begin position="1"/>
        <end position="22"/>
    </location>
</feature>
<gene>
    <name evidence="2" type="ORF">TDIB3V08_LOCUS10082</name>
</gene>
<sequence>MGNVSWLLTGLVLACLLPVSLHTFAGEELLEELENRCQMRCPLQVSVVESGRTSVRRPLQVSVVESVEPVSDEVSSAEIYGSVQDRRQTMVLILPLSRDLWISSRQETDNGTHTCVLGQDSDVRGGGDSCPRAGSESITSCSVCGPAIGTDEMTASCLLAVGLVPEVLLVQSDTLDCTYSLVYRTSWNVACITRWQVSAGPSKSRKRHIRRYSSYLFIRPPSSSSTLHSPVGGSGEGNHYCKGGVGSYRLNETSRFETRIFPLMKAQT</sequence>
<protein>
    <submittedName>
        <fullName evidence="2">Uncharacterized protein</fullName>
    </submittedName>
</protein>
<evidence type="ECO:0000313" key="2">
    <source>
        <dbReference type="EMBL" id="CAD7203917.1"/>
    </source>
</evidence>
<reference evidence="2" key="1">
    <citation type="submission" date="2020-11" db="EMBL/GenBank/DDBJ databases">
        <authorList>
            <person name="Tran Van P."/>
        </authorList>
    </citation>
    <scope>NUCLEOTIDE SEQUENCE</scope>
</reference>
<name>A0A7R8VSD8_TIMDO</name>